<organism evidence="17 18">
    <name type="scientific">Mesorhizobium huakuii</name>
    <dbReference type="NCBI Taxonomy" id="28104"/>
    <lineage>
        <taxon>Bacteria</taxon>
        <taxon>Pseudomonadati</taxon>
        <taxon>Pseudomonadota</taxon>
        <taxon>Alphaproteobacteria</taxon>
        <taxon>Hyphomicrobiales</taxon>
        <taxon>Phyllobacteriaceae</taxon>
        <taxon>Mesorhizobium</taxon>
    </lineage>
</organism>
<dbReference type="InterPro" id="IPR017938">
    <property type="entry name" value="Riboflavin_synthase-like_b-brl"/>
</dbReference>
<comment type="catalytic activity">
    <reaction evidence="13">
        <text>2 nitric oxide + NADH + 2 O2 = 2 nitrate + NAD(+) + H(+)</text>
        <dbReference type="Rhea" id="RHEA:19469"/>
        <dbReference type="ChEBI" id="CHEBI:15378"/>
        <dbReference type="ChEBI" id="CHEBI:15379"/>
        <dbReference type="ChEBI" id="CHEBI:16480"/>
        <dbReference type="ChEBI" id="CHEBI:17632"/>
        <dbReference type="ChEBI" id="CHEBI:57540"/>
        <dbReference type="ChEBI" id="CHEBI:57945"/>
        <dbReference type="EC" id="1.14.12.17"/>
    </reaction>
</comment>
<dbReference type="GO" id="GO:0051537">
    <property type="term" value="F:2 iron, 2 sulfur cluster binding"/>
    <property type="evidence" value="ECO:0007669"/>
    <property type="project" value="InterPro"/>
</dbReference>
<dbReference type="InterPro" id="IPR001433">
    <property type="entry name" value="OxRdtase_FAD/NAD-bd"/>
</dbReference>
<keyword evidence="8" id="KW-0274">FAD</keyword>
<dbReference type="InterPro" id="IPR012675">
    <property type="entry name" value="Beta-grasp_dom_sf"/>
</dbReference>
<evidence type="ECO:0000256" key="13">
    <source>
        <dbReference type="ARBA" id="ARBA00048649"/>
    </source>
</evidence>
<protein>
    <recommendedName>
        <fullName evidence="4">nitric oxide dioxygenase</fullName>
        <ecNumber evidence="4">1.14.12.17</ecNumber>
    </recommendedName>
</protein>
<dbReference type="PRINTS" id="PR00406">
    <property type="entry name" value="CYTB5RDTASE"/>
</dbReference>
<keyword evidence="10" id="KW-0560">Oxidoreductase</keyword>
<evidence type="ECO:0000256" key="6">
    <source>
        <dbReference type="ARBA" id="ARBA00022630"/>
    </source>
</evidence>
<sequence length="378" mass="40914">MSSLSARASVERSGFRDLKVVAKVRESAIITSFLLEPVQAQGWRPYQPGQFLVFRIPASKQAAGAKDYVLRNYSVSGPPSVVGTYRISVKREAPPKAGLPAGLSSCFLHDQIEVGDVLSAEGPRGDFVLDSGSSRPVVLLSGGVGLTPMVSMLHALSSTPDPSISDRRVVFIHACENGDVHALRDEVSALAATRPGVTVHFCYRSPTERDKSDRKFHSEGLVSREMLQRLLPLDDYDFYLCGPPPFMQAVYAIVRDLGVPKARVAYEFFGPATVLDVAQTPAIAPPRVEIEPDGKAVAVEFRKSGIKAAWDGVSSLLEFAEEQGLEPEFSCRAGVCGTCKSRLISGEVSYFEEPLDELEPGEVLLCCSKPRGSVVLDI</sequence>
<dbReference type="PROSITE" id="PS00197">
    <property type="entry name" value="2FE2S_FER_1"/>
    <property type="match status" value="1"/>
</dbReference>
<keyword evidence="12" id="KW-0520">NAD</keyword>
<evidence type="ECO:0000256" key="4">
    <source>
        <dbReference type="ARBA" id="ARBA00012229"/>
    </source>
</evidence>
<dbReference type="EMBL" id="CP050296">
    <property type="protein sequence ID" value="QND58841.1"/>
    <property type="molecule type" value="Genomic_DNA"/>
</dbReference>
<evidence type="ECO:0000259" key="15">
    <source>
        <dbReference type="PROSITE" id="PS51085"/>
    </source>
</evidence>
<evidence type="ECO:0000256" key="1">
    <source>
        <dbReference type="ARBA" id="ARBA00001970"/>
    </source>
</evidence>
<dbReference type="PROSITE" id="PS51384">
    <property type="entry name" value="FAD_FR"/>
    <property type="match status" value="1"/>
</dbReference>
<dbReference type="PANTHER" id="PTHR30212">
    <property type="entry name" value="PROTEIN YIIM"/>
    <property type="match status" value="1"/>
</dbReference>
<dbReference type="CDD" id="cd06184">
    <property type="entry name" value="flavohem_like_fad_nad_binding"/>
    <property type="match status" value="1"/>
</dbReference>
<evidence type="ECO:0000256" key="7">
    <source>
        <dbReference type="ARBA" id="ARBA00022723"/>
    </source>
</evidence>
<accession>A0A7G6SWF9</accession>
<gene>
    <name evidence="17" type="ORF">HB778_21300</name>
</gene>
<dbReference type="CDD" id="cd00207">
    <property type="entry name" value="fer2"/>
    <property type="match status" value="1"/>
</dbReference>
<dbReference type="RefSeq" id="WP_183456714.1">
    <property type="nucleotide sequence ID" value="NZ_CP050296.1"/>
</dbReference>
<dbReference type="Gene3D" id="3.10.20.30">
    <property type="match status" value="1"/>
</dbReference>
<comment type="cofactor">
    <cofactor evidence="2">
        <name>FAD</name>
        <dbReference type="ChEBI" id="CHEBI:57692"/>
    </cofactor>
</comment>
<keyword evidence="9" id="KW-0521">NADP</keyword>
<dbReference type="Gene3D" id="2.40.30.10">
    <property type="entry name" value="Translation factors"/>
    <property type="match status" value="1"/>
</dbReference>
<dbReference type="AlphaFoldDB" id="A0A7G6SWF9"/>
<evidence type="ECO:0000259" key="16">
    <source>
        <dbReference type="PROSITE" id="PS51384"/>
    </source>
</evidence>
<keyword evidence="7" id="KW-0479">Metal-binding</keyword>
<dbReference type="InterPro" id="IPR052353">
    <property type="entry name" value="Benzoxazolinone_Detox_Enz"/>
</dbReference>
<dbReference type="InterPro" id="IPR039261">
    <property type="entry name" value="FNR_nucleotide-bd"/>
</dbReference>
<evidence type="ECO:0000256" key="12">
    <source>
        <dbReference type="ARBA" id="ARBA00023027"/>
    </source>
</evidence>
<evidence type="ECO:0000256" key="5">
    <source>
        <dbReference type="ARBA" id="ARBA00022617"/>
    </source>
</evidence>
<feature type="domain" description="FAD-binding FR-type" evidence="16">
    <location>
        <begin position="13"/>
        <end position="130"/>
    </location>
</feature>
<evidence type="ECO:0000256" key="3">
    <source>
        <dbReference type="ARBA" id="ARBA00006401"/>
    </source>
</evidence>
<name>A0A7G6SWF9_9HYPH</name>
<keyword evidence="11" id="KW-0408">Iron</keyword>
<dbReference type="SUPFAM" id="SSF52343">
    <property type="entry name" value="Ferredoxin reductase-like, C-terminal NADP-linked domain"/>
    <property type="match status" value="1"/>
</dbReference>
<evidence type="ECO:0000256" key="8">
    <source>
        <dbReference type="ARBA" id="ARBA00022827"/>
    </source>
</evidence>
<dbReference type="EC" id="1.14.12.17" evidence="4"/>
<comment type="similarity">
    <text evidence="3">In the C-terminal section; belongs to the flavoprotein pyridine nucleotide cytochrome reductase family.</text>
</comment>
<evidence type="ECO:0000256" key="2">
    <source>
        <dbReference type="ARBA" id="ARBA00001974"/>
    </source>
</evidence>
<feature type="domain" description="2Fe-2S ferredoxin-type" evidence="15">
    <location>
        <begin position="286"/>
        <end position="378"/>
    </location>
</feature>
<evidence type="ECO:0000313" key="17">
    <source>
        <dbReference type="EMBL" id="QND58841.1"/>
    </source>
</evidence>
<dbReference type="InterPro" id="IPR017927">
    <property type="entry name" value="FAD-bd_FR_type"/>
</dbReference>
<dbReference type="SUPFAM" id="SSF63380">
    <property type="entry name" value="Riboflavin synthase domain-like"/>
    <property type="match status" value="1"/>
</dbReference>
<dbReference type="InterPro" id="IPR036010">
    <property type="entry name" value="2Fe-2S_ferredoxin-like_sf"/>
</dbReference>
<dbReference type="InterPro" id="IPR008333">
    <property type="entry name" value="Cbr1-like_FAD-bd_dom"/>
</dbReference>
<evidence type="ECO:0000256" key="10">
    <source>
        <dbReference type="ARBA" id="ARBA00023002"/>
    </source>
</evidence>
<keyword evidence="6" id="KW-0285">Flavoprotein</keyword>
<dbReference type="GO" id="GO:0008941">
    <property type="term" value="F:nitric oxide dioxygenase NAD(P)H activity"/>
    <property type="evidence" value="ECO:0007669"/>
    <property type="project" value="UniProtKB-EC"/>
</dbReference>
<evidence type="ECO:0000313" key="18">
    <source>
        <dbReference type="Proteomes" id="UP000515465"/>
    </source>
</evidence>
<dbReference type="PROSITE" id="PS51085">
    <property type="entry name" value="2FE2S_FER_2"/>
    <property type="match status" value="1"/>
</dbReference>
<evidence type="ECO:0000256" key="11">
    <source>
        <dbReference type="ARBA" id="ARBA00023004"/>
    </source>
</evidence>
<dbReference type="Pfam" id="PF00111">
    <property type="entry name" value="Fer2"/>
    <property type="match status" value="1"/>
</dbReference>
<dbReference type="GO" id="GO:0046872">
    <property type="term" value="F:metal ion binding"/>
    <property type="evidence" value="ECO:0007669"/>
    <property type="project" value="UniProtKB-KW"/>
</dbReference>
<dbReference type="Pfam" id="PF00175">
    <property type="entry name" value="NAD_binding_1"/>
    <property type="match status" value="1"/>
</dbReference>
<dbReference type="Pfam" id="PF00970">
    <property type="entry name" value="FAD_binding_6"/>
    <property type="match status" value="1"/>
</dbReference>
<reference evidence="18" key="1">
    <citation type="journal article" date="2020" name="Mol. Plant Microbe">
        <title>Rhizobial microsymbionts of the narrowly endemic Oxytropis species growing in Kamchatka are characterized by significant genetic diversity and possess a set of genes that are associated with T3SS and T6SS secretion systems and can affect the development of symbiosis.</title>
        <authorList>
            <person name="Safronova V."/>
            <person name="Guro P."/>
            <person name="Sazanova A."/>
            <person name="Kuznetsova I."/>
            <person name="Belimov A."/>
            <person name="Yakubov V."/>
            <person name="Chirak E."/>
            <person name="Afonin A."/>
            <person name="Gogolev Y."/>
            <person name="Andronov E."/>
            <person name="Tikhonovich I."/>
        </authorList>
    </citation>
    <scope>NUCLEOTIDE SEQUENCE [LARGE SCALE GENOMIC DNA]</scope>
    <source>
        <strain evidence="18">583</strain>
    </source>
</reference>
<proteinExistence type="inferred from homology"/>
<dbReference type="FunFam" id="3.40.50.80:FF:000010">
    <property type="entry name" value="Flavohemoprotein"/>
    <property type="match status" value="1"/>
</dbReference>
<dbReference type="Proteomes" id="UP000515465">
    <property type="component" value="Chromosome"/>
</dbReference>
<dbReference type="PANTHER" id="PTHR30212:SF2">
    <property type="entry name" value="PROTEIN YIIM"/>
    <property type="match status" value="1"/>
</dbReference>
<comment type="cofactor">
    <cofactor evidence="1">
        <name>heme b</name>
        <dbReference type="ChEBI" id="CHEBI:60344"/>
    </cofactor>
</comment>
<dbReference type="InterPro" id="IPR006058">
    <property type="entry name" value="2Fe2S_fd_BS"/>
</dbReference>
<evidence type="ECO:0000256" key="14">
    <source>
        <dbReference type="ARBA" id="ARBA00049433"/>
    </source>
</evidence>
<dbReference type="SUPFAM" id="SSF54292">
    <property type="entry name" value="2Fe-2S ferredoxin-like"/>
    <property type="match status" value="1"/>
</dbReference>
<comment type="catalytic activity">
    <reaction evidence="14">
        <text>2 nitric oxide + NADPH + 2 O2 = 2 nitrate + NADP(+) + H(+)</text>
        <dbReference type="Rhea" id="RHEA:19465"/>
        <dbReference type="ChEBI" id="CHEBI:15378"/>
        <dbReference type="ChEBI" id="CHEBI:15379"/>
        <dbReference type="ChEBI" id="CHEBI:16480"/>
        <dbReference type="ChEBI" id="CHEBI:17632"/>
        <dbReference type="ChEBI" id="CHEBI:57783"/>
        <dbReference type="ChEBI" id="CHEBI:58349"/>
        <dbReference type="EC" id="1.14.12.17"/>
    </reaction>
</comment>
<keyword evidence="5" id="KW-0349">Heme</keyword>
<dbReference type="InterPro" id="IPR001041">
    <property type="entry name" value="2Fe-2S_ferredoxin-type"/>
</dbReference>
<dbReference type="Gene3D" id="3.40.50.80">
    <property type="entry name" value="Nucleotide-binding domain of ferredoxin-NADP reductase (FNR) module"/>
    <property type="match status" value="1"/>
</dbReference>
<evidence type="ECO:0000256" key="9">
    <source>
        <dbReference type="ARBA" id="ARBA00022857"/>
    </source>
</evidence>